<feature type="domain" description="S-layer protein C-terminal" evidence="2">
    <location>
        <begin position="44"/>
        <end position="96"/>
    </location>
</feature>
<evidence type="ECO:0000256" key="1">
    <source>
        <dbReference type="SAM" id="SignalP"/>
    </source>
</evidence>
<name>A0A0R1UEG3_9LACO</name>
<feature type="domain" description="S-layer protein C-terminal" evidence="2">
    <location>
        <begin position="98"/>
        <end position="164"/>
    </location>
</feature>
<dbReference type="Proteomes" id="UP000051036">
    <property type="component" value="Unassembled WGS sequence"/>
</dbReference>
<organism evidence="3 4">
    <name type="scientific">Lactobacillus kalixensis DSM 16043</name>
    <dbReference type="NCBI Taxonomy" id="1423763"/>
    <lineage>
        <taxon>Bacteria</taxon>
        <taxon>Bacillati</taxon>
        <taxon>Bacillota</taxon>
        <taxon>Bacilli</taxon>
        <taxon>Lactobacillales</taxon>
        <taxon>Lactobacillaceae</taxon>
        <taxon>Lactobacillus</taxon>
    </lineage>
</organism>
<dbReference type="GO" id="GO:0009274">
    <property type="term" value="C:peptidoglycan-based cell wall"/>
    <property type="evidence" value="ECO:0007669"/>
    <property type="project" value="InterPro"/>
</dbReference>
<accession>A0A0R1UEG3</accession>
<feature type="chain" id="PRO_5039295448" evidence="1">
    <location>
        <begin position="22"/>
        <end position="280"/>
    </location>
</feature>
<dbReference type="PATRIC" id="fig|1423763.3.peg.836"/>
<dbReference type="AlphaFoldDB" id="A0A0R1UEG3"/>
<dbReference type="PRINTS" id="PR01729">
    <property type="entry name" value="SURFACELAYER"/>
</dbReference>
<comment type="caution">
    <text evidence="3">The sequence shown here is derived from an EMBL/GenBank/DDBJ whole genome shotgun (WGS) entry which is preliminary data.</text>
</comment>
<protein>
    <submittedName>
        <fullName evidence="3">Surface layer protein</fullName>
    </submittedName>
</protein>
<evidence type="ECO:0000313" key="3">
    <source>
        <dbReference type="EMBL" id="KRL89352.1"/>
    </source>
</evidence>
<dbReference type="EMBL" id="AZFM01000024">
    <property type="protein sequence ID" value="KRL89352.1"/>
    <property type="molecule type" value="Genomic_DNA"/>
</dbReference>
<dbReference type="OrthoDB" id="2286163at2"/>
<dbReference type="InterPro" id="IPR024968">
    <property type="entry name" value="SlpA_C_lactobacillus"/>
</dbReference>
<dbReference type="RefSeq" id="WP_057799229.1">
    <property type="nucleotide sequence ID" value="NZ_AZFM01000024.1"/>
</dbReference>
<proteinExistence type="predicted"/>
<dbReference type="Pfam" id="PF03217">
    <property type="entry name" value="SlpA"/>
    <property type="match status" value="2"/>
</dbReference>
<dbReference type="GO" id="GO:0030115">
    <property type="term" value="C:S-layer"/>
    <property type="evidence" value="ECO:0007669"/>
    <property type="project" value="InterPro"/>
</dbReference>
<dbReference type="GO" id="GO:0005199">
    <property type="term" value="F:structural constituent of cell wall"/>
    <property type="evidence" value="ECO:0007669"/>
    <property type="project" value="InterPro"/>
</dbReference>
<reference evidence="3 4" key="1">
    <citation type="journal article" date="2015" name="Genome Announc.">
        <title>Expanding the biotechnology potential of lactobacilli through comparative genomics of 213 strains and associated genera.</title>
        <authorList>
            <person name="Sun Z."/>
            <person name="Harris H.M."/>
            <person name="McCann A."/>
            <person name="Guo C."/>
            <person name="Argimon S."/>
            <person name="Zhang W."/>
            <person name="Yang X."/>
            <person name="Jeffery I.B."/>
            <person name="Cooney J.C."/>
            <person name="Kagawa T.F."/>
            <person name="Liu W."/>
            <person name="Song Y."/>
            <person name="Salvetti E."/>
            <person name="Wrobel A."/>
            <person name="Rasinkangas P."/>
            <person name="Parkhill J."/>
            <person name="Rea M.C."/>
            <person name="O'Sullivan O."/>
            <person name="Ritari J."/>
            <person name="Douillard F.P."/>
            <person name="Paul Ross R."/>
            <person name="Yang R."/>
            <person name="Briner A.E."/>
            <person name="Felis G.E."/>
            <person name="de Vos W.M."/>
            <person name="Barrangou R."/>
            <person name="Klaenhammer T.R."/>
            <person name="Caufield P.W."/>
            <person name="Cui Y."/>
            <person name="Zhang H."/>
            <person name="O'Toole P.W."/>
        </authorList>
    </citation>
    <scope>NUCLEOTIDE SEQUENCE [LARGE SCALE GENOMIC DNA]</scope>
    <source>
        <strain evidence="3 4">DSM 16043</strain>
    </source>
</reference>
<gene>
    <name evidence="3" type="ORF">FC46_GL000825</name>
</gene>
<sequence>MKTKKVALMLSTTLLAFFLVTEEKINLVNAATTDNVFVRGNTILKTIVSKSIIYDKNGNNTGKYYNAYTDVYLENKPVSINGKQYYKVANKNQYINPSNVDGVKRKVTHNTYIYSSSNRRTSFNGAWKLYKGQTVTTYGSSLKFKNGKHYFNIGNSPAAKQYVKSYNLGAIIGSNIDNLPTPTGTGETATAVVNSVSYNKVASIYEFDNHDNAILVKKVPNGTRFTVDRKEYGLRGDAIASASGSFNGLQTIYHIKGTDNWIYGINVKVNKNLPTYFYRG</sequence>
<feature type="signal peptide" evidence="1">
    <location>
        <begin position="1"/>
        <end position="21"/>
    </location>
</feature>
<keyword evidence="1" id="KW-0732">Signal</keyword>
<keyword evidence="4" id="KW-1185">Reference proteome</keyword>
<dbReference type="InterPro" id="IPR004903">
    <property type="entry name" value="S-layer_prot"/>
</dbReference>
<evidence type="ECO:0000313" key="4">
    <source>
        <dbReference type="Proteomes" id="UP000051036"/>
    </source>
</evidence>
<evidence type="ECO:0000259" key="2">
    <source>
        <dbReference type="Pfam" id="PF03217"/>
    </source>
</evidence>